<evidence type="ECO:0000313" key="11">
    <source>
        <dbReference type="EMBL" id="TXB67913.1"/>
    </source>
</evidence>
<organism evidence="11 12">
    <name type="scientific">Phaeodactylibacter luteus</name>
    <dbReference type="NCBI Taxonomy" id="1564516"/>
    <lineage>
        <taxon>Bacteria</taxon>
        <taxon>Pseudomonadati</taxon>
        <taxon>Bacteroidota</taxon>
        <taxon>Saprospiria</taxon>
        <taxon>Saprospirales</taxon>
        <taxon>Haliscomenobacteraceae</taxon>
        <taxon>Phaeodactylibacter</taxon>
    </lineage>
</organism>
<dbReference type="GO" id="GO:0042450">
    <property type="term" value="P:L-arginine biosynthetic process via ornithine"/>
    <property type="evidence" value="ECO:0007669"/>
    <property type="project" value="UniProtKB-UniRule"/>
</dbReference>
<dbReference type="InterPro" id="IPR001057">
    <property type="entry name" value="Glu/AcGlu_kinase"/>
</dbReference>
<dbReference type="PIRSF" id="PIRSF000728">
    <property type="entry name" value="NAGK"/>
    <property type="match status" value="1"/>
</dbReference>
<feature type="site" description="Transition state stabilizer" evidence="9">
    <location>
        <position position="235"/>
    </location>
</feature>
<evidence type="ECO:0000313" key="12">
    <source>
        <dbReference type="Proteomes" id="UP000321580"/>
    </source>
</evidence>
<dbReference type="FunFam" id="3.40.1160.10:FF:000004">
    <property type="entry name" value="Acetylglutamate kinase"/>
    <property type="match status" value="1"/>
</dbReference>
<keyword evidence="2 9" id="KW-0055">Arginine biosynthesis</keyword>
<evidence type="ECO:0000256" key="4">
    <source>
        <dbReference type="ARBA" id="ARBA00022679"/>
    </source>
</evidence>
<dbReference type="GO" id="GO:0005737">
    <property type="term" value="C:cytoplasm"/>
    <property type="evidence" value="ECO:0007669"/>
    <property type="project" value="UniProtKB-SubCell"/>
</dbReference>
<feature type="site" description="Transition state stabilizer" evidence="9">
    <location>
        <position position="13"/>
    </location>
</feature>
<sequence>MNATENKPLALIKYGGNAMLNEGLKQAVVNNIKQLTERGVQTVLVHGGGPFIKRALDMAGIASEFIGGHRKTTPEALKYIEMALKGEVNSSLVNLLNASGLKAVGLSGKDGAMAIARKRYHLAQENGQDVKHDLGQVGDVESIDTTLPRTLLQHGFLPVITCIASDKKGNDYNINADMFAGALAGALAADDYLVLTDVDGLLRDLNDPASIIRELPLSELPSLMGTVIKGGMIPKLESCEAALRGGARRARIVNGTQPDTIAKAVLSSHSTGTEICL</sequence>
<dbReference type="HAMAP" id="MF_00082">
    <property type="entry name" value="ArgB"/>
    <property type="match status" value="1"/>
</dbReference>
<dbReference type="InterPro" id="IPR004662">
    <property type="entry name" value="AcgluKinase_fam"/>
</dbReference>
<dbReference type="RefSeq" id="WP_147166034.1">
    <property type="nucleotide sequence ID" value="NZ_VOOR01000005.1"/>
</dbReference>
<keyword evidence="4 9" id="KW-0808">Transferase</keyword>
<evidence type="ECO:0000259" key="10">
    <source>
        <dbReference type="Pfam" id="PF00696"/>
    </source>
</evidence>
<keyword evidence="9" id="KW-0963">Cytoplasm</keyword>
<dbReference type="SUPFAM" id="SSF53633">
    <property type="entry name" value="Carbamate kinase-like"/>
    <property type="match status" value="1"/>
</dbReference>
<dbReference type="PANTHER" id="PTHR23342:SF0">
    <property type="entry name" value="N-ACETYLGLUTAMATE SYNTHASE, MITOCHONDRIAL"/>
    <property type="match status" value="1"/>
</dbReference>
<dbReference type="EC" id="2.7.2.8" evidence="9"/>
<feature type="binding site" evidence="9">
    <location>
        <position position="70"/>
    </location>
    <ligand>
        <name>substrate</name>
    </ligand>
</feature>
<comment type="caution">
    <text evidence="11">The sequence shown here is derived from an EMBL/GenBank/DDBJ whole genome shotgun (WGS) entry which is preliminary data.</text>
</comment>
<keyword evidence="3 9" id="KW-0028">Amino-acid biosynthesis</keyword>
<keyword evidence="7 9" id="KW-0067">ATP-binding</keyword>
<keyword evidence="12" id="KW-1185">Reference proteome</keyword>
<dbReference type="NCBIfam" id="TIGR00761">
    <property type="entry name" value="argB"/>
    <property type="match status" value="1"/>
</dbReference>
<dbReference type="InterPro" id="IPR037528">
    <property type="entry name" value="ArgB"/>
</dbReference>
<feature type="binding site" evidence="9">
    <location>
        <begin position="48"/>
        <end position="49"/>
    </location>
    <ligand>
        <name>substrate</name>
    </ligand>
</feature>
<evidence type="ECO:0000256" key="1">
    <source>
        <dbReference type="ARBA" id="ARBA00004828"/>
    </source>
</evidence>
<evidence type="ECO:0000256" key="7">
    <source>
        <dbReference type="ARBA" id="ARBA00022840"/>
    </source>
</evidence>
<keyword evidence="5 9" id="KW-0547">Nucleotide-binding</keyword>
<name>A0A5C6S0L9_9BACT</name>
<dbReference type="PANTHER" id="PTHR23342">
    <property type="entry name" value="N-ACETYLGLUTAMATE SYNTHASE"/>
    <property type="match status" value="1"/>
</dbReference>
<evidence type="ECO:0000256" key="9">
    <source>
        <dbReference type="HAMAP-Rule" id="MF_00082"/>
    </source>
</evidence>
<proteinExistence type="inferred from homology"/>
<protein>
    <recommendedName>
        <fullName evidence="9">Acetylglutamate kinase</fullName>
        <ecNumber evidence="9">2.7.2.8</ecNumber>
    </recommendedName>
    <alternativeName>
        <fullName evidence="9">N-acetyl-L-glutamate 5-phosphotransferase</fullName>
    </alternativeName>
    <alternativeName>
        <fullName evidence="9">NAG kinase</fullName>
        <shortName evidence="9">NAGK</shortName>
    </alternativeName>
</protein>
<comment type="pathway">
    <text evidence="1 9">Amino-acid biosynthesis; L-arginine biosynthesis; N(2)-acetyl-L-ornithine from L-glutamate: step 2/4.</text>
</comment>
<comment type="similarity">
    <text evidence="9">Belongs to the acetylglutamate kinase family. ArgB subfamily.</text>
</comment>
<dbReference type="Gene3D" id="3.40.1160.10">
    <property type="entry name" value="Acetylglutamate kinase-like"/>
    <property type="match status" value="1"/>
</dbReference>
<feature type="domain" description="Aspartate/glutamate/uridylate kinase" evidence="10">
    <location>
        <begin position="10"/>
        <end position="254"/>
    </location>
</feature>
<dbReference type="Pfam" id="PF00696">
    <property type="entry name" value="AA_kinase"/>
    <property type="match status" value="1"/>
</dbReference>
<comment type="function">
    <text evidence="9">Catalyzes the ATP-dependent phosphorylation of N-acetyl-L-glutamate.</text>
</comment>
<dbReference type="OrthoDB" id="9803155at2"/>
<evidence type="ECO:0000256" key="3">
    <source>
        <dbReference type="ARBA" id="ARBA00022605"/>
    </source>
</evidence>
<accession>A0A5C6S0L9</accession>
<dbReference type="InterPro" id="IPR036393">
    <property type="entry name" value="AceGlu_kinase-like_sf"/>
</dbReference>
<evidence type="ECO:0000256" key="5">
    <source>
        <dbReference type="ARBA" id="ARBA00022741"/>
    </source>
</evidence>
<dbReference type="InterPro" id="IPR001048">
    <property type="entry name" value="Asp/Glu/Uridylate_kinase"/>
</dbReference>
<feature type="binding site" evidence="9">
    <location>
        <position position="173"/>
    </location>
    <ligand>
        <name>substrate</name>
    </ligand>
</feature>
<dbReference type="PRINTS" id="PR00474">
    <property type="entry name" value="GLU5KINASE"/>
</dbReference>
<evidence type="ECO:0000256" key="6">
    <source>
        <dbReference type="ARBA" id="ARBA00022777"/>
    </source>
</evidence>
<keyword evidence="6 9" id="KW-0418">Kinase</keyword>
<dbReference type="Proteomes" id="UP000321580">
    <property type="component" value="Unassembled WGS sequence"/>
</dbReference>
<dbReference type="EMBL" id="VOOR01000005">
    <property type="protein sequence ID" value="TXB67913.1"/>
    <property type="molecule type" value="Genomic_DNA"/>
</dbReference>
<comment type="subcellular location">
    <subcellularLocation>
        <location evidence="9">Cytoplasm</location>
    </subcellularLocation>
</comment>
<dbReference type="AlphaFoldDB" id="A0A5C6S0L9"/>
<comment type="catalytic activity">
    <reaction evidence="8 9">
        <text>N-acetyl-L-glutamate + ATP = N-acetyl-L-glutamyl 5-phosphate + ADP</text>
        <dbReference type="Rhea" id="RHEA:14629"/>
        <dbReference type="ChEBI" id="CHEBI:30616"/>
        <dbReference type="ChEBI" id="CHEBI:44337"/>
        <dbReference type="ChEBI" id="CHEBI:57936"/>
        <dbReference type="ChEBI" id="CHEBI:456216"/>
        <dbReference type="EC" id="2.7.2.8"/>
    </reaction>
</comment>
<dbReference type="UniPathway" id="UPA00068">
    <property type="reaction ID" value="UER00107"/>
</dbReference>
<gene>
    <name evidence="9 11" type="primary">argB</name>
    <name evidence="11" type="ORF">FRY97_03445</name>
</gene>
<dbReference type="GO" id="GO:0005524">
    <property type="term" value="F:ATP binding"/>
    <property type="evidence" value="ECO:0007669"/>
    <property type="project" value="UniProtKB-UniRule"/>
</dbReference>
<evidence type="ECO:0000256" key="8">
    <source>
        <dbReference type="ARBA" id="ARBA00048141"/>
    </source>
</evidence>
<dbReference type="GO" id="GO:0003991">
    <property type="term" value="F:acetylglutamate kinase activity"/>
    <property type="evidence" value="ECO:0007669"/>
    <property type="project" value="UniProtKB-UniRule"/>
</dbReference>
<dbReference type="CDD" id="cd04238">
    <property type="entry name" value="AAK_NAGK-like"/>
    <property type="match status" value="1"/>
</dbReference>
<evidence type="ECO:0000256" key="2">
    <source>
        <dbReference type="ARBA" id="ARBA00022571"/>
    </source>
</evidence>
<reference evidence="11 12" key="1">
    <citation type="submission" date="2019-08" db="EMBL/GenBank/DDBJ databases">
        <title>Genome of Phaeodactylibacter luteus.</title>
        <authorList>
            <person name="Bowman J.P."/>
        </authorList>
    </citation>
    <scope>NUCLEOTIDE SEQUENCE [LARGE SCALE GENOMIC DNA]</scope>
    <source>
        <strain evidence="11 12">KCTC 42180</strain>
    </source>
</reference>